<organism evidence="2 3">
    <name type="scientific">Fukomys damarensis</name>
    <name type="common">Damaraland mole rat</name>
    <name type="synonym">Cryptomys damarensis</name>
    <dbReference type="NCBI Taxonomy" id="885580"/>
    <lineage>
        <taxon>Eukaryota</taxon>
        <taxon>Metazoa</taxon>
        <taxon>Chordata</taxon>
        <taxon>Craniata</taxon>
        <taxon>Vertebrata</taxon>
        <taxon>Euteleostomi</taxon>
        <taxon>Mammalia</taxon>
        <taxon>Eutheria</taxon>
        <taxon>Euarchontoglires</taxon>
        <taxon>Glires</taxon>
        <taxon>Rodentia</taxon>
        <taxon>Hystricomorpha</taxon>
        <taxon>Bathyergidae</taxon>
        <taxon>Fukomys</taxon>
    </lineage>
</organism>
<evidence type="ECO:0000313" key="3">
    <source>
        <dbReference type="Proteomes" id="UP000028990"/>
    </source>
</evidence>
<dbReference type="Proteomes" id="UP000028990">
    <property type="component" value="Unassembled WGS sequence"/>
</dbReference>
<feature type="compositionally biased region" description="Basic and acidic residues" evidence="1">
    <location>
        <begin position="76"/>
        <end position="89"/>
    </location>
</feature>
<dbReference type="AlphaFoldDB" id="A0A091CXZ8"/>
<proteinExistence type="predicted"/>
<feature type="region of interest" description="Disordered" evidence="1">
    <location>
        <begin position="169"/>
        <end position="189"/>
    </location>
</feature>
<gene>
    <name evidence="2" type="ORF">H920_15843</name>
</gene>
<accession>A0A091CXZ8</accession>
<protein>
    <submittedName>
        <fullName evidence="2">Uncharacterized protein</fullName>
    </submittedName>
</protein>
<reference evidence="2 3" key="1">
    <citation type="submission" date="2013-11" db="EMBL/GenBank/DDBJ databases">
        <title>The Damaraland mole rat (Fukomys damarensis) genome and evolution of African mole rats.</title>
        <authorList>
            <person name="Gladyshev V.N."/>
            <person name="Fang X."/>
        </authorList>
    </citation>
    <scope>NUCLEOTIDE SEQUENCE [LARGE SCALE GENOMIC DNA]</scope>
    <source>
        <tissue evidence="2">Liver</tissue>
    </source>
</reference>
<feature type="region of interest" description="Disordered" evidence="1">
    <location>
        <begin position="1"/>
        <end position="153"/>
    </location>
</feature>
<dbReference type="EMBL" id="KN123950">
    <property type="protein sequence ID" value="KFO22760.1"/>
    <property type="molecule type" value="Genomic_DNA"/>
</dbReference>
<evidence type="ECO:0000256" key="1">
    <source>
        <dbReference type="SAM" id="MobiDB-lite"/>
    </source>
</evidence>
<keyword evidence="3" id="KW-1185">Reference proteome</keyword>
<name>A0A091CXZ8_FUKDA</name>
<feature type="compositionally biased region" description="Basic and acidic residues" evidence="1">
    <location>
        <begin position="123"/>
        <end position="140"/>
    </location>
</feature>
<sequence>MFSMGSPPCPWGSLGVTSWRVPGHHDLRGTRVSPTSEIPKDPRAHRRIRGGWAAGPPRARAPPTPGSAQQSPSPHLGERGTHSKQEPRPRQKPPVAGGQGLAEPPLRLCSSATGRSVPVWATEGRRRDSGRGRQKTKPETPLDPADPVTQVPESVQVLLGRWPSHTRVSSSAAHDSYTPGAASVPVLRGTETDRAVRAHCGVRLCQEEGRAPSDREGK</sequence>
<evidence type="ECO:0000313" key="2">
    <source>
        <dbReference type="EMBL" id="KFO22760.1"/>
    </source>
</evidence>